<dbReference type="GO" id="GO:0005524">
    <property type="term" value="F:ATP binding"/>
    <property type="evidence" value="ECO:0007669"/>
    <property type="project" value="InterPro"/>
</dbReference>
<keyword evidence="4" id="KW-1185">Reference proteome</keyword>
<feature type="compositionally biased region" description="Basic and acidic residues" evidence="1">
    <location>
        <begin position="70"/>
        <end position="79"/>
    </location>
</feature>
<feature type="region of interest" description="Disordered" evidence="1">
    <location>
        <begin position="45"/>
        <end position="79"/>
    </location>
</feature>
<dbReference type="Pfam" id="PF07714">
    <property type="entry name" value="PK_Tyr_Ser-Thr"/>
    <property type="match status" value="1"/>
</dbReference>
<dbReference type="PROSITE" id="PS50011">
    <property type="entry name" value="PROTEIN_KINASE_DOM"/>
    <property type="match status" value="1"/>
</dbReference>
<dbReference type="InterPro" id="IPR000719">
    <property type="entry name" value="Prot_kinase_dom"/>
</dbReference>
<dbReference type="EMBL" id="JAULSV010000003">
    <property type="protein sequence ID" value="KAK0648737.1"/>
    <property type="molecule type" value="Genomic_DNA"/>
</dbReference>
<keyword evidence="3" id="KW-0418">Kinase</keyword>
<sequence>MSVPVPAQPIAPALVPGQAHGNATSHSGEDVLRVETKLRVLTFQEPVRDPSPLGSSDSGDDSSSSHSRHPVVEEDHSHEETFRDLVESFAGLFRHCRTPLRHLVKDCSLEVTLHEQLVREYQWVDEREPFIPTGQLQRLVCEREVIEELLRIHSKPGHHRTSFRHLHHIRPYRTIRGVARVICHGRSGSSQGPLCKIFAVLLLIGYPAAIVDFISEGLCDADLPLSRDTDTVSGRSCLYRRTTATTSGTKVKFSENWELHEVVLFAERQWRVLAPIFSSDEEDYGHFPNPAILPFTALKYIKAGGHAEIYSGKIHPQHHDFPAQMFAVKKIQADGVDHEQFQNEVRMLKRVSNDNHIVELFGTYQHREAHYLILPLAKYDLGEYWQNYVGDLGTDTAVLKWMAQQCEGLAGGLSQVHHHFTTSMSSLFRRKTAKPARRRTVPAKPPDHHLKKHQFHGVHGDIKPSNILWFPDPQGRGTLKITDFGTGEFNDTESTARPSNSVPFTPPYRPPERALDSDDEIDISWTYDVWMLGCLYLEFGTWYVGGYAMLDAFSQSRKRPGQIDRGGAPFFELRADGQAVVKPAVEQHFDTLRDAVQAPAVGFFKDFLNMIQTQMLVVRPHPTAGNPAQPGRSSCKNICNSLSEIIGEHGYRDYEESD</sequence>
<dbReference type="SUPFAM" id="SSF56112">
    <property type="entry name" value="Protein kinase-like (PK-like)"/>
    <property type="match status" value="1"/>
</dbReference>
<evidence type="ECO:0000256" key="1">
    <source>
        <dbReference type="SAM" id="MobiDB-lite"/>
    </source>
</evidence>
<feature type="region of interest" description="Disordered" evidence="1">
    <location>
        <begin position="490"/>
        <end position="515"/>
    </location>
</feature>
<reference evidence="3" key="1">
    <citation type="submission" date="2023-06" db="EMBL/GenBank/DDBJ databases">
        <title>Genome-scale phylogeny and comparative genomics of the fungal order Sordariales.</title>
        <authorList>
            <consortium name="Lawrence Berkeley National Laboratory"/>
            <person name="Hensen N."/>
            <person name="Bonometti L."/>
            <person name="Westerberg I."/>
            <person name="Brannstrom I.O."/>
            <person name="Guillou S."/>
            <person name="Cros-Aarteil S."/>
            <person name="Calhoun S."/>
            <person name="Haridas S."/>
            <person name="Kuo A."/>
            <person name="Mondo S."/>
            <person name="Pangilinan J."/>
            <person name="Riley R."/>
            <person name="Labutti K."/>
            <person name="Andreopoulos B."/>
            <person name="Lipzen A."/>
            <person name="Chen C."/>
            <person name="Yanf M."/>
            <person name="Daum C."/>
            <person name="Ng V."/>
            <person name="Clum A."/>
            <person name="Steindorff A."/>
            <person name="Ohm R."/>
            <person name="Martin F."/>
            <person name="Silar P."/>
            <person name="Natvig D."/>
            <person name="Lalanne C."/>
            <person name="Gautier V."/>
            <person name="Ament-Velasquez S.L."/>
            <person name="Kruys A."/>
            <person name="Hutchinson M.I."/>
            <person name="Powell A.J."/>
            <person name="Barry K."/>
            <person name="Miller A.N."/>
            <person name="Grigoriev I.V."/>
            <person name="Debuchy R."/>
            <person name="Gladieux P."/>
            <person name="Thoren M.H."/>
            <person name="Johannesson H."/>
        </authorList>
    </citation>
    <scope>NUCLEOTIDE SEQUENCE</scope>
    <source>
        <strain evidence="3">SMH2532-1</strain>
    </source>
</reference>
<organism evidence="3 4">
    <name type="scientific">Cercophora newfieldiana</name>
    <dbReference type="NCBI Taxonomy" id="92897"/>
    <lineage>
        <taxon>Eukaryota</taxon>
        <taxon>Fungi</taxon>
        <taxon>Dikarya</taxon>
        <taxon>Ascomycota</taxon>
        <taxon>Pezizomycotina</taxon>
        <taxon>Sordariomycetes</taxon>
        <taxon>Sordariomycetidae</taxon>
        <taxon>Sordariales</taxon>
        <taxon>Lasiosphaeriaceae</taxon>
        <taxon>Cercophora</taxon>
    </lineage>
</organism>
<accession>A0AA39Y9W2</accession>
<proteinExistence type="predicted"/>
<dbReference type="AlphaFoldDB" id="A0AA39Y9W2"/>
<dbReference type="SMART" id="SM00220">
    <property type="entry name" value="S_TKc"/>
    <property type="match status" value="1"/>
</dbReference>
<name>A0AA39Y9W2_9PEZI</name>
<comment type="caution">
    <text evidence="3">The sequence shown here is derived from an EMBL/GenBank/DDBJ whole genome shotgun (WGS) entry which is preliminary data.</text>
</comment>
<protein>
    <submittedName>
        <fullName evidence="3">Kinase-like domain-containing protein</fullName>
    </submittedName>
</protein>
<dbReference type="Gene3D" id="1.10.510.10">
    <property type="entry name" value="Transferase(Phosphotransferase) domain 1"/>
    <property type="match status" value="2"/>
</dbReference>
<feature type="region of interest" description="Disordered" evidence="1">
    <location>
        <begin position="432"/>
        <end position="452"/>
    </location>
</feature>
<dbReference type="InterPro" id="IPR011009">
    <property type="entry name" value="Kinase-like_dom_sf"/>
</dbReference>
<dbReference type="PANTHER" id="PTHR24359:SF1">
    <property type="entry name" value="INHIBITOR OF NUCLEAR FACTOR KAPPA-B KINASE EPSILON SUBUNIT HOMOLOG 1-RELATED"/>
    <property type="match status" value="1"/>
</dbReference>
<dbReference type="PANTHER" id="PTHR24359">
    <property type="entry name" value="SERINE/THREONINE-PROTEIN KINASE SBK1"/>
    <property type="match status" value="1"/>
</dbReference>
<feature type="compositionally biased region" description="Low complexity" evidence="1">
    <location>
        <begin position="50"/>
        <end position="65"/>
    </location>
</feature>
<dbReference type="CDD" id="cd00180">
    <property type="entry name" value="PKc"/>
    <property type="match status" value="1"/>
</dbReference>
<evidence type="ECO:0000259" key="2">
    <source>
        <dbReference type="PROSITE" id="PS50011"/>
    </source>
</evidence>
<dbReference type="GO" id="GO:0004674">
    <property type="term" value="F:protein serine/threonine kinase activity"/>
    <property type="evidence" value="ECO:0007669"/>
    <property type="project" value="TreeGrafter"/>
</dbReference>
<feature type="domain" description="Protein kinase" evidence="2">
    <location>
        <begin position="295"/>
        <end position="658"/>
    </location>
</feature>
<dbReference type="Proteomes" id="UP001174936">
    <property type="component" value="Unassembled WGS sequence"/>
</dbReference>
<evidence type="ECO:0000313" key="4">
    <source>
        <dbReference type="Proteomes" id="UP001174936"/>
    </source>
</evidence>
<feature type="compositionally biased region" description="Polar residues" evidence="1">
    <location>
        <begin position="492"/>
        <end position="503"/>
    </location>
</feature>
<dbReference type="InterPro" id="IPR001245">
    <property type="entry name" value="Ser-Thr/Tyr_kinase_cat_dom"/>
</dbReference>
<keyword evidence="3" id="KW-0808">Transferase</keyword>
<feature type="compositionally biased region" description="Basic residues" evidence="1">
    <location>
        <begin position="432"/>
        <end position="441"/>
    </location>
</feature>
<evidence type="ECO:0000313" key="3">
    <source>
        <dbReference type="EMBL" id="KAK0648737.1"/>
    </source>
</evidence>
<dbReference type="Pfam" id="PF00069">
    <property type="entry name" value="Pkinase"/>
    <property type="match status" value="1"/>
</dbReference>
<gene>
    <name evidence="3" type="ORF">B0T16DRAFT_456197</name>
</gene>